<evidence type="ECO:0000256" key="5">
    <source>
        <dbReference type="ARBA" id="ARBA00022723"/>
    </source>
</evidence>
<feature type="compositionally biased region" description="Acidic residues" evidence="10">
    <location>
        <begin position="160"/>
        <end position="179"/>
    </location>
</feature>
<dbReference type="AlphaFoldDB" id="A0A0D0V5B8"/>
<dbReference type="PROSITE" id="PS01359">
    <property type="entry name" value="ZF_PHD_1"/>
    <property type="match status" value="1"/>
</dbReference>
<evidence type="ECO:0000256" key="10">
    <source>
        <dbReference type="SAM" id="MobiDB-lite"/>
    </source>
</evidence>
<keyword evidence="6 9" id="KW-0863">Zinc-finger</keyword>
<feature type="compositionally biased region" description="Basic residues" evidence="10">
    <location>
        <begin position="213"/>
        <end position="225"/>
    </location>
</feature>
<dbReference type="PANTHER" id="PTHR46174:SF1">
    <property type="entry name" value="CXXC-TYPE ZINC FINGER PROTEIN 1"/>
    <property type="match status" value="1"/>
</dbReference>
<dbReference type="GO" id="GO:0006351">
    <property type="term" value="P:DNA-templated transcription"/>
    <property type="evidence" value="ECO:0007669"/>
    <property type="project" value="InterPro"/>
</dbReference>
<sequence length="540" mass="60121">MSTDPPRTSSRPRQKSQRALEHEDTKRYLEQQVQQQQQQLDSPAKHPKPRAKSKKTKHRKHDSYCVCKQDKPGPMIECSVCDNWFHFECIHLAEDDAEKIQKYVCPACTLSNPDQHTTYIYDIASFPSPSPPPGLELDPAGAGIGMQDKSRSRDGNGGEDKDDTGDEDEDEYDEDDDGDKLEIMSSTQSDSASISVSGEDSDLDAGSNASGPSRKRARPRPRPRPRAPSSRPQPQARPRLPSKSKSKSTNVPGGRGRDEKSPHPSTSSTHHPRSKPETKHTGSLPPIRQYVLSKLTLLVHTLFSSPPSTHPLTEEESARYAADVERAMFQAFKDIHPSHTSTHTTSTSGSTGTGGSTSESAGTRYKTQFNLLTSSLTKNKHLLRPSLLQSILSLSLPPGSLALLSASDLASAAQLEEMERAKQAVLESTVKTREEREMEREMLGGGGGGMIAGRDGLERLEDTREKEMWEVRKEEERERERSRSAQYAREHELRGEHQQPRERRESEMERDSKQQGPDMSQVVHPQSYTPTPSNAARLLH</sequence>
<comment type="similarity">
    <text evidence="3">Belongs to the BYE1 family.</text>
</comment>
<dbReference type="SMART" id="SM00249">
    <property type="entry name" value="PHD"/>
    <property type="match status" value="1"/>
</dbReference>
<feature type="region of interest" description="Disordered" evidence="10">
    <location>
        <begin position="1"/>
        <end position="63"/>
    </location>
</feature>
<feature type="compositionally biased region" description="Polar residues" evidence="10">
    <location>
        <begin position="184"/>
        <end position="198"/>
    </location>
</feature>
<evidence type="ECO:0000256" key="7">
    <source>
        <dbReference type="ARBA" id="ARBA00022833"/>
    </source>
</evidence>
<dbReference type="Gene3D" id="3.30.40.10">
    <property type="entry name" value="Zinc/RING finger domain, C3HC4 (zinc finger)"/>
    <property type="match status" value="1"/>
</dbReference>
<feature type="region of interest" description="Disordered" evidence="10">
    <location>
        <begin position="442"/>
        <end position="540"/>
    </location>
</feature>
<dbReference type="InterPro" id="IPR003618">
    <property type="entry name" value="TFIIS_cen_dom"/>
</dbReference>
<gene>
    <name evidence="13" type="ORF">I313_02004</name>
</gene>
<dbReference type="InterPro" id="IPR001965">
    <property type="entry name" value="Znf_PHD"/>
</dbReference>
<feature type="compositionally biased region" description="Basic and acidic residues" evidence="10">
    <location>
        <begin position="455"/>
        <end position="513"/>
    </location>
</feature>
<feature type="compositionally biased region" description="Basic and acidic residues" evidence="10">
    <location>
        <begin position="148"/>
        <end position="159"/>
    </location>
</feature>
<dbReference type="PROSITE" id="PS50016">
    <property type="entry name" value="ZF_PHD_2"/>
    <property type="match status" value="1"/>
</dbReference>
<feature type="domain" description="PHD-type" evidence="11">
    <location>
        <begin position="62"/>
        <end position="111"/>
    </location>
</feature>
<organism evidence="13 14">
    <name type="scientific">Cryptococcus deuterogattii Ram5</name>
    <dbReference type="NCBI Taxonomy" id="1296110"/>
    <lineage>
        <taxon>Eukaryota</taxon>
        <taxon>Fungi</taxon>
        <taxon>Dikarya</taxon>
        <taxon>Basidiomycota</taxon>
        <taxon>Agaricomycotina</taxon>
        <taxon>Tremellomycetes</taxon>
        <taxon>Tremellales</taxon>
        <taxon>Cryptococcaceae</taxon>
        <taxon>Cryptococcus</taxon>
        <taxon>Cryptococcus gattii species complex</taxon>
    </lineage>
</organism>
<proteinExistence type="inferred from homology"/>
<feature type="compositionally biased region" description="Basic and acidic residues" evidence="10">
    <location>
        <begin position="18"/>
        <end position="29"/>
    </location>
</feature>
<evidence type="ECO:0000256" key="6">
    <source>
        <dbReference type="ARBA" id="ARBA00022771"/>
    </source>
</evidence>
<evidence type="ECO:0000256" key="8">
    <source>
        <dbReference type="ARBA" id="ARBA00023242"/>
    </source>
</evidence>
<feature type="compositionally biased region" description="Polar residues" evidence="10">
    <location>
        <begin position="514"/>
        <end position="534"/>
    </location>
</feature>
<dbReference type="GO" id="GO:0045893">
    <property type="term" value="P:positive regulation of DNA-templated transcription"/>
    <property type="evidence" value="ECO:0007669"/>
    <property type="project" value="TreeGrafter"/>
</dbReference>
<comment type="function">
    <text evidence="1">Negative regulator of transcription elongation.</text>
</comment>
<dbReference type="PROSITE" id="PS51321">
    <property type="entry name" value="TFIIS_CENTRAL"/>
    <property type="match status" value="1"/>
</dbReference>
<name>A0A0D0V5B8_9TREE</name>
<dbReference type="SUPFAM" id="SSF57903">
    <property type="entry name" value="FYVE/PHD zinc finger"/>
    <property type="match status" value="1"/>
</dbReference>
<dbReference type="HOGENOM" id="CLU_504334_0_0_1"/>
<dbReference type="PANTHER" id="PTHR46174">
    <property type="entry name" value="CXXC-TYPE ZINC FINGER PROTEIN 1"/>
    <property type="match status" value="1"/>
</dbReference>
<feature type="compositionally biased region" description="Basic residues" evidence="10">
    <location>
        <begin position="45"/>
        <end position="61"/>
    </location>
</feature>
<feature type="compositionally biased region" description="Low complexity" evidence="10">
    <location>
        <begin position="338"/>
        <end position="362"/>
    </location>
</feature>
<feature type="region of interest" description="Disordered" evidence="10">
    <location>
        <begin position="122"/>
        <end position="286"/>
    </location>
</feature>
<dbReference type="InterPro" id="IPR019787">
    <property type="entry name" value="Znf_PHD-finger"/>
</dbReference>
<evidence type="ECO:0000256" key="2">
    <source>
        <dbReference type="ARBA" id="ARBA00004123"/>
    </source>
</evidence>
<evidence type="ECO:0000313" key="13">
    <source>
        <dbReference type="EMBL" id="KIR41844.1"/>
    </source>
</evidence>
<feature type="domain" description="TFIIS central" evidence="12">
    <location>
        <begin position="287"/>
        <end position="437"/>
    </location>
</feature>
<evidence type="ECO:0000256" key="1">
    <source>
        <dbReference type="ARBA" id="ARBA00002311"/>
    </source>
</evidence>
<dbReference type="Pfam" id="PF00628">
    <property type="entry name" value="PHD"/>
    <property type="match status" value="1"/>
</dbReference>
<dbReference type="OrthoDB" id="436852at2759"/>
<keyword evidence="7" id="KW-0862">Zinc</keyword>
<feature type="compositionally biased region" description="Low complexity" evidence="10">
    <location>
        <begin position="227"/>
        <end position="239"/>
    </location>
</feature>
<comment type="subcellular location">
    <subcellularLocation>
        <location evidence="2">Nucleus</location>
    </subcellularLocation>
</comment>
<evidence type="ECO:0000256" key="9">
    <source>
        <dbReference type="PROSITE-ProRule" id="PRU00146"/>
    </source>
</evidence>
<accession>A0A0D0V5B8</accession>
<dbReference type="InterPro" id="IPR011011">
    <property type="entry name" value="Znf_FYVE_PHD"/>
</dbReference>
<dbReference type="GO" id="GO:0008270">
    <property type="term" value="F:zinc ion binding"/>
    <property type="evidence" value="ECO:0007669"/>
    <property type="project" value="UniProtKB-KW"/>
</dbReference>
<keyword evidence="14" id="KW-1185">Reference proteome</keyword>
<evidence type="ECO:0000313" key="14">
    <source>
        <dbReference type="Proteomes" id="UP000053392"/>
    </source>
</evidence>
<feature type="region of interest" description="Disordered" evidence="10">
    <location>
        <begin position="336"/>
        <end position="362"/>
    </location>
</feature>
<dbReference type="GO" id="GO:0048188">
    <property type="term" value="C:Set1C/COMPASS complex"/>
    <property type="evidence" value="ECO:0007669"/>
    <property type="project" value="InterPro"/>
</dbReference>
<dbReference type="InterPro" id="IPR019786">
    <property type="entry name" value="Zinc_finger_PHD-type_CS"/>
</dbReference>
<dbReference type="Proteomes" id="UP000053392">
    <property type="component" value="Unassembled WGS sequence"/>
</dbReference>
<dbReference type="InterPro" id="IPR013083">
    <property type="entry name" value="Znf_RING/FYVE/PHD"/>
</dbReference>
<protein>
    <recommendedName>
        <fullName evidence="4">Transcription factor BYE1</fullName>
    </recommendedName>
</protein>
<evidence type="ECO:0000259" key="11">
    <source>
        <dbReference type="PROSITE" id="PS50016"/>
    </source>
</evidence>
<evidence type="ECO:0000256" key="4">
    <source>
        <dbReference type="ARBA" id="ARBA00021616"/>
    </source>
</evidence>
<keyword evidence="8" id="KW-0539">Nucleus</keyword>
<keyword evidence="5" id="KW-0479">Metal-binding</keyword>
<evidence type="ECO:0000256" key="3">
    <source>
        <dbReference type="ARBA" id="ARBA00011050"/>
    </source>
</evidence>
<evidence type="ECO:0000259" key="12">
    <source>
        <dbReference type="PROSITE" id="PS51321"/>
    </source>
</evidence>
<dbReference type="InterPro" id="IPR037869">
    <property type="entry name" value="Spp1/CFP1"/>
</dbReference>
<dbReference type="Gene3D" id="1.10.472.30">
    <property type="entry name" value="Transcription elongation factor S-II, central domain"/>
    <property type="match status" value="1"/>
</dbReference>
<dbReference type="InterPro" id="IPR036575">
    <property type="entry name" value="TFIIS_cen_dom_sf"/>
</dbReference>
<reference evidence="13 14" key="1">
    <citation type="submission" date="2015-01" db="EMBL/GenBank/DDBJ databases">
        <title>The Genome Sequence of Cryptococcus gattii Ram5.</title>
        <authorList>
            <consortium name="The Broad Institute Genomics Platform"/>
            <person name="Cuomo C."/>
            <person name="Litvintseva A."/>
            <person name="Chen Y."/>
            <person name="Heitman J."/>
            <person name="Sun S."/>
            <person name="Springer D."/>
            <person name="Dromer F."/>
            <person name="Young S."/>
            <person name="Zeng Q."/>
            <person name="Gargeya S."/>
            <person name="Abouelleil A."/>
            <person name="Alvarado L."/>
            <person name="Chapman S.B."/>
            <person name="Gainer-Dewar J."/>
            <person name="Goldberg J."/>
            <person name="Griggs A."/>
            <person name="Gujja S."/>
            <person name="Hansen M."/>
            <person name="Howarth C."/>
            <person name="Imamovic A."/>
            <person name="Larimer J."/>
            <person name="Murphy C."/>
            <person name="Naylor J."/>
            <person name="Pearson M."/>
            <person name="Priest M."/>
            <person name="Roberts A."/>
            <person name="Saif S."/>
            <person name="Shea T."/>
            <person name="Sykes S."/>
            <person name="Wortman J."/>
            <person name="Nusbaum C."/>
            <person name="Birren B."/>
        </authorList>
    </citation>
    <scope>NUCLEOTIDE SEQUENCE [LARGE SCALE GENOMIC DNA]</scope>
    <source>
        <strain evidence="13 14">Ram5</strain>
    </source>
</reference>
<dbReference type="EMBL" id="KN847899">
    <property type="protein sequence ID" value="KIR41844.1"/>
    <property type="molecule type" value="Genomic_DNA"/>
</dbReference>